<name>A0AAN5Z400_FUSAU</name>
<keyword evidence="2" id="KW-1185">Reference proteome</keyword>
<sequence>MGVAHQQPAAKAHASLRFASLRLASVAEAEQPSGHMAAWAMCCMRTGRNLALVCLMLMNTQRNCKSLQSTEESGLLLPAKFRSTELCYQSSRHLK</sequence>
<comment type="caution">
    <text evidence="1">The sequence shown here is derived from an EMBL/GenBank/DDBJ whole genome shotgun (WGS) entry which is preliminary data.</text>
</comment>
<accession>A0AAN5Z400</accession>
<evidence type="ECO:0000313" key="2">
    <source>
        <dbReference type="Proteomes" id="UP000537989"/>
    </source>
</evidence>
<reference evidence="1 2" key="1">
    <citation type="submission" date="2020-02" db="EMBL/GenBank/DDBJ databases">
        <title>Identification and distribution of gene clusters putatively required for synthesis of sphingolipid metabolism inhibitors in phylogenetically diverse species of the filamentous fungus Fusarium.</title>
        <authorList>
            <person name="Kim H.-S."/>
            <person name="Busman M."/>
            <person name="Brown D.W."/>
            <person name="Divon H."/>
            <person name="Uhlig S."/>
            <person name="Proctor R.H."/>
        </authorList>
    </citation>
    <scope>NUCLEOTIDE SEQUENCE [LARGE SCALE GENOMIC DNA]</scope>
    <source>
        <strain evidence="1 2">NRRL 2903</strain>
    </source>
</reference>
<protein>
    <submittedName>
        <fullName evidence="1">Uncharacterized protein</fullName>
    </submittedName>
</protein>
<gene>
    <name evidence="1" type="ORF">FAUST_8955</name>
</gene>
<dbReference type="AlphaFoldDB" id="A0AAN5Z400"/>
<dbReference type="EMBL" id="JAAMOD010000297">
    <property type="protein sequence ID" value="KAF5231967.1"/>
    <property type="molecule type" value="Genomic_DNA"/>
</dbReference>
<organism evidence="1 2">
    <name type="scientific">Fusarium austroamericanum</name>
    <dbReference type="NCBI Taxonomy" id="282268"/>
    <lineage>
        <taxon>Eukaryota</taxon>
        <taxon>Fungi</taxon>
        <taxon>Dikarya</taxon>
        <taxon>Ascomycota</taxon>
        <taxon>Pezizomycotina</taxon>
        <taxon>Sordariomycetes</taxon>
        <taxon>Hypocreomycetidae</taxon>
        <taxon>Hypocreales</taxon>
        <taxon>Nectriaceae</taxon>
        <taxon>Fusarium</taxon>
    </lineage>
</organism>
<proteinExistence type="predicted"/>
<evidence type="ECO:0000313" key="1">
    <source>
        <dbReference type="EMBL" id="KAF5231967.1"/>
    </source>
</evidence>
<dbReference type="Proteomes" id="UP000537989">
    <property type="component" value="Unassembled WGS sequence"/>
</dbReference>